<evidence type="ECO:0000313" key="4">
    <source>
        <dbReference type="Proteomes" id="UP000646911"/>
    </source>
</evidence>
<comment type="caution">
    <text evidence="3">The sequence shown here is derived from an EMBL/GenBank/DDBJ whole genome shotgun (WGS) entry which is preliminary data.</text>
</comment>
<dbReference type="CDD" id="cd06259">
    <property type="entry name" value="YdcF-like"/>
    <property type="match status" value="1"/>
</dbReference>
<protein>
    <submittedName>
        <fullName evidence="3">YdcF family protein</fullName>
    </submittedName>
</protein>
<reference evidence="3 4" key="1">
    <citation type="submission" date="2020-08" db="EMBL/GenBank/DDBJ databases">
        <title>Novel species isolated from subtropical streams in China.</title>
        <authorList>
            <person name="Lu H."/>
        </authorList>
    </citation>
    <scope>NUCLEOTIDE SEQUENCE [LARGE SCALE GENOMIC DNA]</scope>
    <source>
        <strain evidence="3 4">NL8W</strain>
    </source>
</reference>
<dbReference type="InterPro" id="IPR014729">
    <property type="entry name" value="Rossmann-like_a/b/a_fold"/>
</dbReference>
<keyword evidence="4" id="KW-1185">Reference proteome</keyword>
<dbReference type="InterPro" id="IPR003848">
    <property type="entry name" value="DUF218"/>
</dbReference>
<keyword evidence="1" id="KW-1133">Transmembrane helix</keyword>
<organism evidence="3 4">
    <name type="scientific">Undibacterium umbellatum</name>
    <dbReference type="NCBI Taxonomy" id="2762300"/>
    <lineage>
        <taxon>Bacteria</taxon>
        <taxon>Pseudomonadati</taxon>
        <taxon>Pseudomonadota</taxon>
        <taxon>Betaproteobacteria</taxon>
        <taxon>Burkholderiales</taxon>
        <taxon>Oxalobacteraceae</taxon>
        <taxon>Undibacterium</taxon>
    </lineage>
</organism>
<dbReference type="Pfam" id="PF02698">
    <property type="entry name" value="DUF218"/>
    <property type="match status" value="1"/>
</dbReference>
<dbReference type="InterPro" id="IPR051599">
    <property type="entry name" value="Cell_Envelope_Assoc"/>
</dbReference>
<accession>A0ABR6Z950</accession>
<dbReference type="Gene3D" id="3.40.50.620">
    <property type="entry name" value="HUPs"/>
    <property type="match status" value="1"/>
</dbReference>
<evidence type="ECO:0000259" key="2">
    <source>
        <dbReference type="Pfam" id="PF02698"/>
    </source>
</evidence>
<evidence type="ECO:0000256" key="1">
    <source>
        <dbReference type="SAM" id="Phobius"/>
    </source>
</evidence>
<keyword evidence="1" id="KW-0812">Transmembrane</keyword>
<sequence length="226" mass="25083">MISRLPALRRYFSTINAKRLVVFLVLLLLAAYIQVLLSIAYYPALLSQKFAEPGKIKADAAIVLGASVWKDKPSPVFAERIKHGIQLYKTGQVSYLIFTGGLSAGDRLSESAAARQYAMAEGVPAAQILIEESSTNTWQNLVQACQLMQEQKLQKVLIVSDPLHMRRAMAMANELHIHAISAATPTSRYVSWRSKSQSVLYEGFYYLKYKLASAVPDPCNASKNDK</sequence>
<dbReference type="Proteomes" id="UP000646911">
    <property type="component" value="Unassembled WGS sequence"/>
</dbReference>
<name>A0ABR6Z950_9BURK</name>
<dbReference type="PANTHER" id="PTHR30336:SF20">
    <property type="entry name" value="DUF218 DOMAIN-CONTAINING PROTEIN"/>
    <property type="match status" value="1"/>
</dbReference>
<gene>
    <name evidence="3" type="ORF">H8L47_11580</name>
</gene>
<feature type="domain" description="DUF218" evidence="2">
    <location>
        <begin position="59"/>
        <end position="202"/>
    </location>
</feature>
<evidence type="ECO:0000313" key="3">
    <source>
        <dbReference type="EMBL" id="MBC3908198.1"/>
    </source>
</evidence>
<dbReference type="RefSeq" id="WP_186953735.1">
    <property type="nucleotide sequence ID" value="NZ_JACOFX010000004.1"/>
</dbReference>
<proteinExistence type="predicted"/>
<dbReference type="PANTHER" id="PTHR30336">
    <property type="entry name" value="INNER MEMBRANE PROTEIN, PROBABLE PERMEASE"/>
    <property type="match status" value="1"/>
</dbReference>
<feature type="transmembrane region" description="Helical" evidence="1">
    <location>
        <begin position="20"/>
        <end position="42"/>
    </location>
</feature>
<keyword evidence="1" id="KW-0472">Membrane</keyword>
<dbReference type="EMBL" id="JACOFX010000004">
    <property type="protein sequence ID" value="MBC3908198.1"/>
    <property type="molecule type" value="Genomic_DNA"/>
</dbReference>